<accession>A0ABV4DR52</accession>
<keyword evidence="3" id="KW-1185">Reference proteome</keyword>
<gene>
    <name evidence="2" type="ORF">AALT52_07525</name>
</gene>
<evidence type="ECO:0000313" key="3">
    <source>
        <dbReference type="Proteomes" id="UP001565236"/>
    </source>
</evidence>
<dbReference type="Proteomes" id="UP001565236">
    <property type="component" value="Unassembled WGS sequence"/>
</dbReference>
<keyword evidence="1" id="KW-0472">Membrane</keyword>
<comment type="caution">
    <text evidence="2">The sequence shown here is derived from an EMBL/GenBank/DDBJ whole genome shotgun (WGS) entry which is preliminary data.</text>
</comment>
<keyword evidence="1" id="KW-0812">Transmembrane</keyword>
<evidence type="ECO:0000256" key="1">
    <source>
        <dbReference type="SAM" id="Phobius"/>
    </source>
</evidence>
<proteinExistence type="predicted"/>
<keyword evidence="1" id="KW-1133">Transmembrane helix</keyword>
<evidence type="ECO:0000313" key="2">
    <source>
        <dbReference type="EMBL" id="MEY8662734.1"/>
    </source>
</evidence>
<organism evidence="2 3">
    <name type="scientific">Ligilactobacillus faecis</name>
    <dbReference type="NCBI Taxonomy" id="762833"/>
    <lineage>
        <taxon>Bacteria</taxon>
        <taxon>Bacillati</taxon>
        <taxon>Bacillota</taxon>
        <taxon>Bacilli</taxon>
        <taxon>Lactobacillales</taxon>
        <taxon>Lactobacillaceae</taxon>
        <taxon>Ligilactobacillus</taxon>
    </lineage>
</organism>
<sequence length="213" mass="23521">MEDKNSSKTKKIGVKSVIVLVGLGIIILSLIIGVCIENSQTKVQHATATSGKIKHSKKQSVHSIKVDPIEIYNAPSGQIMPQDDGTIIIEGRTAPNKKLRLNAKGFIDNETGDITSDVSGLTVSDKDGHFKFNFNEHDQSASDLINLMYILDNKDSIEVCVGDDNFRGSKYLTIVRNENIDYRAFRDKHAQQIHHAYSSSDSSITIDAEITFN</sequence>
<name>A0ABV4DR52_9LACO</name>
<feature type="transmembrane region" description="Helical" evidence="1">
    <location>
        <begin position="12"/>
        <end position="34"/>
    </location>
</feature>
<dbReference type="EMBL" id="JBCLUF010000027">
    <property type="protein sequence ID" value="MEY8662734.1"/>
    <property type="molecule type" value="Genomic_DNA"/>
</dbReference>
<protein>
    <submittedName>
        <fullName evidence="2">Uncharacterized protein</fullName>
    </submittedName>
</protein>
<dbReference type="RefSeq" id="WP_369942503.1">
    <property type="nucleotide sequence ID" value="NZ_JBCLUF010000027.1"/>
</dbReference>
<reference evidence="2 3" key="1">
    <citation type="submission" date="2024-03" db="EMBL/GenBank/DDBJ databases">
        <title>Mouse gut bacterial collection (mGBC) of GemPharmatech.</title>
        <authorList>
            <person name="He Y."/>
            <person name="Dong L."/>
            <person name="Wu D."/>
            <person name="Gao X."/>
            <person name="Lin Z."/>
        </authorList>
    </citation>
    <scope>NUCLEOTIDE SEQUENCE [LARGE SCALE GENOMIC DNA]</scope>
    <source>
        <strain evidence="2 3">15-30</strain>
    </source>
</reference>